<feature type="region of interest" description="Disordered" evidence="6">
    <location>
        <begin position="1101"/>
        <end position="1131"/>
    </location>
</feature>
<name>A0A316YPS8_9BASI</name>
<evidence type="ECO:0000256" key="5">
    <source>
        <dbReference type="ARBA" id="ARBA00022776"/>
    </source>
</evidence>
<keyword evidence="4" id="KW-0493">Microtubule</keyword>
<dbReference type="InParanoid" id="A0A316YPS8"/>
<accession>A0A316YPS8</accession>
<feature type="compositionally biased region" description="Gly residues" evidence="6">
    <location>
        <begin position="757"/>
        <end position="770"/>
    </location>
</feature>
<evidence type="ECO:0000256" key="1">
    <source>
        <dbReference type="ARBA" id="ARBA00004186"/>
    </source>
</evidence>
<keyword evidence="5" id="KW-0131">Cell cycle</keyword>
<dbReference type="OrthoDB" id="46159at2759"/>
<dbReference type="SUPFAM" id="SSF48371">
    <property type="entry name" value="ARM repeat"/>
    <property type="match status" value="1"/>
</dbReference>
<reference evidence="8 9" key="1">
    <citation type="journal article" date="2018" name="Mol. Biol. Evol.">
        <title>Broad Genomic Sampling Reveals a Smut Pathogenic Ancestry of the Fungal Clade Ustilaginomycotina.</title>
        <authorList>
            <person name="Kijpornyongpan T."/>
            <person name="Mondo S.J."/>
            <person name="Barry K."/>
            <person name="Sandor L."/>
            <person name="Lee J."/>
            <person name="Lipzen A."/>
            <person name="Pangilinan J."/>
            <person name="LaButti K."/>
            <person name="Hainaut M."/>
            <person name="Henrissat B."/>
            <person name="Grigoriev I.V."/>
            <person name="Spatafora J.W."/>
            <person name="Aime M.C."/>
        </authorList>
    </citation>
    <scope>NUCLEOTIDE SEQUENCE [LARGE SCALE GENOMIC DNA]</scope>
    <source>
        <strain evidence="8 9">MCA 4198</strain>
    </source>
</reference>
<feature type="domain" description="TOG" evidence="7">
    <location>
        <begin position="345"/>
        <end position="586"/>
    </location>
</feature>
<dbReference type="GO" id="GO:0051301">
    <property type="term" value="P:cell division"/>
    <property type="evidence" value="ECO:0007669"/>
    <property type="project" value="UniProtKB-KW"/>
</dbReference>
<dbReference type="STRING" id="215250.A0A316YPS8"/>
<dbReference type="GO" id="GO:0008017">
    <property type="term" value="F:microtubule binding"/>
    <property type="evidence" value="ECO:0007669"/>
    <property type="project" value="TreeGrafter"/>
</dbReference>
<keyword evidence="3" id="KW-0132">Cell division</keyword>
<comment type="subcellular location">
    <subcellularLocation>
        <location evidence="1">Cytoplasm</location>
        <location evidence="1">Cytoskeleton</location>
        <location evidence="1">Spindle</location>
    </subcellularLocation>
</comment>
<evidence type="ECO:0000256" key="3">
    <source>
        <dbReference type="ARBA" id="ARBA00022618"/>
    </source>
</evidence>
<proteinExistence type="inferred from homology"/>
<dbReference type="RefSeq" id="XP_025378350.1">
    <property type="nucleotide sequence ID" value="XM_025523425.1"/>
</dbReference>
<organism evidence="8 9">
    <name type="scientific">Acaromyces ingoldii</name>
    <dbReference type="NCBI Taxonomy" id="215250"/>
    <lineage>
        <taxon>Eukaryota</taxon>
        <taxon>Fungi</taxon>
        <taxon>Dikarya</taxon>
        <taxon>Basidiomycota</taxon>
        <taxon>Ustilaginomycotina</taxon>
        <taxon>Exobasidiomycetes</taxon>
        <taxon>Exobasidiales</taxon>
        <taxon>Cryptobasidiaceae</taxon>
        <taxon>Acaromyces</taxon>
    </lineage>
</organism>
<feature type="compositionally biased region" description="Low complexity" evidence="6">
    <location>
        <begin position="835"/>
        <end position="857"/>
    </location>
</feature>
<dbReference type="SMART" id="SM01349">
    <property type="entry name" value="TOG"/>
    <property type="match status" value="2"/>
</dbReference>
<dbReference type="PANTHER" id="PTHR21567">
    <property type="entry name" value="CLASP"/>
    <property type="match status" value="1"/>
</dbReference>
<dbReference type="InterPro" id="IPR024395">
    <property type="entry name" value="CLASP_N_dom"/>
</dbReference>
<evidence type="ECO:0000256" key="4">
    <source>
        <dbReference type="ARBA" id="ARBA00022701"/>
    </source>
</evidence>
<dbReference type="Pfam" id="PF21040">
    <property type="entry name" value="CEP104-like_TOG"/>
    <property type="match status" value="1"/>
</dbReference>
<evidence type="ECO:0000313" key="8">
    <source>
        <dbReference type="EMBL" id="PWN91152.1"/>
    </source>
</evidence>
<feature type="compositionally biased region" description="Polar residues" evidence="6">
    <location>
        <begin position="972"/>
        <end position="988"/>
    </location>
</feature>
<dbReference type="InterPro" id="IPR034085">
    <property type="entry name" value="TOG"/>
</dbReference>
<evidence type="ECO:0000256" key="2">
    <source>
        <dbReference type="ARBA" id="ARBA00009549"/>
    </source>
</evidence>
<keyword evidence="5" id="KW-0498">Mitosis</keyword>
<feature type="compositionally biased region" description="Basic and acidic residues" evidence="6">
    <location>
        <begin position="631"/>
        <end position="650"/>
    </location>
</feature>
<feature type="compositionally biased region" description="Low complexity" evidence="6">
    <location>
        <begin position="869"/>
        <end position="886"/>
    </location>
</feature>
<dbReference type="GO" id="GO:0005876">
    <property type="term" value="C:spindle microtubule"/>
    <property type="evidence" value="ECO:0007669"/>
    <property type="project" value="TreeGrafter"/>
</dbReference>
<sequence length="1396" mass="147704">MREDESIQEQTLELVANVEAAASAEKRVAAFASLQAHLEEQFSRNGAGQTLEHVEADAVASAIKVMLKNANQSVSAAGLLYLPSYAQLLVTSSPPHQLAHNIRALMHATLPLVLERLGDHKDKIKEGAKAAIAEMGSAAFNTGTGAAATAAAGASRAGSSRLDGDSSPQAYFERMIRDHGLGAKSAKVKEQAILALVPLREAHKKLPLRPFLSSLVDLVSHADPGVRDAARMTLISLFSTASPAAKSDLKKEMEKKAVRKQTADAILQHVLAAGTAGGELLEAPNSTVVSGETRSKSPASDHAPPRAGARPASRAGARMAPAPTHAPGAAAGDDVPAVYIASQWDLDRTFSAMLPHFEGKETEHNWLAREQSVVKIRGMLKTSTQDSFSPGLVAGVKSVQEGILKTLASLRTTLAIHTTSLIQELALALGDDLDTLHDTFLPALLRMAGFTKRIVATAAQQSASAILSSVMFRHKFFDLLWQGMNEKTVASRQTMCEHLSTILDVHGNHRRHALEAHGGVEMLDKMLKKSLADQNKDVRAKAREAYFKVADIWPPLGTKVLDSLDVATRKQVMAAAAAAAPGPGPSSVASAEPSPIKIRTTAAEARVTAPRKSGASQAILEAKKAASLQLAKERREREEAEAEEARRQEEEAVAEAEAEEARLQEEEEARRQEEEEARRQEEEARRQKEESRRRLPETEAATRTPTASASHLRTLSNGMSPTPSSIPLPTSPKQSLGHQAGSSSTVSTPRVRAGSNSSGGSGQATPGRGGALPSSPRSRTSSSSTSHSSGRPASRIASSAASSSRFASFGQRVSEDSAGSRPLPTSTATSSSNRAGVPSHAVAPPASSVSSSSPPGANRGADETIQLGDTSDVSMDLLSSSSLQGGDLMEDEFAEMKLDTAAMRRTVPRRMPIEEPQSPSPSTPLVPALAPSTSTTSTPIAASSSHTTPMATSAKRRSGLPRPVSMLYPSPAASSPSERIRHSQSQSIDLADGRGHEAAMSSIPSSSSTSSLTQPAAAAVSTPYGARAIRPEAQTGGVRWFLNRAARLRDEGEDGAGLTSPVKSQPDSNEWIRQLATGEAGLTTFKKLAALSKEFALPASGKEAGETNGHGAVLQPGPLGGSNGPSSSALGLSRMRAENERGPGFHGHQGEDDDEDDDAMLGMDEDREAAIDAWQESRLFERLFSALSAFLETPTPPLTGGGGRSSRDVYTAGLVLLHRLVENQFPLFGATGAEADLVSLLFRLRRDTKRCPQGACEAILDSWADKTDAILGIGTLVACLRAALSAAARLPASSPEEAGRLMGAQESRVAIHTLGLRALSRVLLRLPTELIEEELPRARDLVKSGLNDAQVTLRQEAVKVMVAANRKVGDPALLFGILQPLERAQEDLLMYYMAKK</sequence>
<evidence type="ECO:0000259" key="7">
    <source>
        <dbReference type="SMART" id="SM01349"/>
    </source>
</evidence>
<dbReference type="InterPro" id="IPR016024">
    <property type="entry name" value="ARM-type_fold"/>
</dbReference>
<feature type="compositionally biased region" description="Polar residues" evidence="6">
    <location>
        <begin position="733"/>
        <end position="748"/>
    </location>
</feature>
<feature type="compositionally biased region" description="Low complexity" evidence="6">
    <location>
        <begin position="773"/>
        <end position="808"/>
    </location>
</feature>
<evidence type="ECO:0000256" key="6">
    <source>
        <dbReference type="SAM" id="MobiDB-lite"/>
    </source>
</evidence>
<dbReference type="Gene3D" id="1.25.10.10">
    <property type="entry name" value="Leucine-rich Repeat Variant"/>
    <property type="match status" value="3"/>
</dbReference>
<feature type="compositionally biased region" description="Polar residues" evidence="6">
    <location>
        <begin position="284"/>
        <end position="298"/>
    </location>
</feature>
<dbReference type="EMBL" id="KZ819635">
    <property type="protein sequence ID" value="PWN91152.1"/>
    <property type="molecule type" value="Genomic_DNA"/>
</dbReference>
<dbReference type="GO" id="GO:1990023">
    <property type="term" value="C:mitotic spindle midzone"/>
    <property type="evidence" value="ECO:0007669"/>
    <property type="project" value="TreeGrafter"/>
</dbReference>
<dbReference type="PANTHER" id="PTHR21567:SF9">
    <property type="entry name" value="CLIP-ASSOCIATING PROTEIN"/>
    <property type="match status" value="1"/>
</dbReference>
<feature type="compositionally biased region" description="Low complexity" evidence="6">
    <location>
        <begin position="927"/>
        <end position="949"/>
    </location>
</feature>
<protein>
    <recommendedName>
        <fullName evidence="7">TOG domain-containing protein</fullName>
    </recommendedName>
</protein>
<dbReference type="GO" id="GO:0005881">
    <property type="term" value="C:cytoplasmic microtubule"/>
    <property type="evidence" value="ECO:0007669"/>
    <property type="project" value="TreeGrafter"/>
</dbReference>
<feature type="region of interest" description="Disordered" evidence="6">
    <location>
        <begin position="630"/>
        <end position="886"/>
    </location>
</feature>
<keyword evidence="9" id="KW-1185">Reference proteome</keyword>
<dbReference type="Pfam" id="PF12348">
    <property type="entry name" value="CLASP_N"/>
    <property type="match status" value="1"/>
</dbReference>
<feature type="compositionally biased region" description="Low complexity" evidence="6">
    <location>
        <begin position="698"/>
        <end position="710"/>
    </location>
</feature>
<dbReference type="GO" id="GO:0090307">
    <property type="term" value="P:mitotic spindle assembly"/>
    <property type="evidence" value="ECO:0007669"/>
    <property type="project" value="TreeGrafter"/>
</dbReference>
<dbReference type="GO" id="GO:0005815">
    <property type="term" value="C:microtubule organizing center"/>
    <property type="evidence" value="ECO:0007669"/>
    <property type="project" value="TreeGrafter"/>
</dbReference>
<feature type="compositionally biased region" description="Low complexity" evidence="6">
    <location>
        <begin position="305"/>
        <end position="332"/>
    </location>
</feature>
<dbReference type="InterPro" id="IPR011989">
    <property type="entry name" value="ARM-like"/>
</dbReference>
<dbReference type="Proteomes" id="UP000245768">
    <property type="component" value="Unassembled WGS sequence"/>
</dbReference>
<comment type="similarity">
    <text evidence="2">Belongs to the CLASP family.</text>
</comment>
<feature type="region of interest" description="Disordered" evidence="6">
    <location>
        <begin position="907"/>
        <end position="1036"/>
    </location>
</feature>
<feature type="compositionally biased region" description="Low complexity" evidence="6">
    <location>
        <begin position="998"/>
        <end position="1019"/>
    </location>
</feature>
<dbReference type="GeneID" id="37045341"/>
<gene>
    <name evidence="8" type="ORF">FA10DRAFT_278040</name>
</gene>
<feature type="compositionally biased region" description="Basic and acidic residues" evidence="6">
    <location>
        <begin position="659"/>
        <end position="697"/>
    </location>
</feature>
<feature type="domain" description="TOG" evidence="7">
    <location>
        <begin position="4"/>
        <end position="276"/>
    </location>
</feature>
<feature type="region of interest" description="Disordered" evidence="6">
    <location>
        <begin position="283"/>
        <end position="332"/>
    </location>
</feature>
<feature type="compositionally biased region" description="Polar residues" evidence="6">
    <location>
        <begin position="823"/>
        <end position="834"/>
    </location>
</feature>
<evidence type="ECO:0000313" key="9">
    <source>
        <dbReference type="Proteomes" id="UP000245768"/>
    </source>
</evidence>